<dbReference type="EMBL" id="SDEE01000103">
    <property type="protein sequence ID" value="RXW21538.1"/>
    <property type="molecule type" value="Genomic_DNA"/>
</dbReference>
<accession>A0A4V1Q4B8</accession>
<keyword evidence="2" id="KW-1185">Reference proteome</keyword>
<comment type="caution">
    <text evidence="1">The sequence shown here is derived from an EMBL/GenBank/DDBJ whole genome shotgun (WGS) entry which is preliminary data.</text>
</comment>
<protein>
    <submittedName>
        <fullName evidence="1">Uncharacterized protein</fullName>
    </submittedName>
</protein>
<gene>
    <name evidence="1" type="ORF">EST38_g4304</name>
</gene>
<proteinExistence type="predicted"/>
<reference evidence="1 2" key="1">
    <citation type="submission" date="2019-01" db="EMBL/GenBank/DDBJ databases">
        <title>Draft genome sequence of Psathyrella aberdarensis IHI B618.</title>
        <authorList>
            <person name="Buettner E."/>
            <person name="Kellner H."/>
        </authorList>
    </citation>
    <scope>NUCLEOTIDE SEQUENCE [LARGE SCALE GENOMIC DNA]</scope>
    <source>
        <strain evidence="1 2">IHI B618</strain>
    </source>
</reference>
<evidence type="ECO:0000313" key="2">
    <source>
        <dbReference type="Proteomes" id="UP000290288"/>
    </source>
</evidence>
<dbReference type="AlphaFoldDB" id="A0A4V1Q4B8"/>
<organism evidence="1 2">
    <name type="scientific">Candolleomyces aberdarensis</name>
    <dbReference type="NCBI Taxonomy" id="2316362"/>
    <lineage>
        <taxon>Eukaryota</taxon>
        <taxon>Fungi</taxon>
        <taxon>Dikarya</taxon>
        <taxon>Basidiomycota</taxon>
        <taxon>Agaricomycotina</taxon>
        <taxon>Agaricomycetes</taxon>
        <taxon>Agaricomycetidae</taxon>
        <taxon>Agaricales</taxon>
        <taxon>Agaricineae</taxon>
        <taxon>Psathyrellaceae</taxon>
        <taxon>Candolleomyces</taxon>
    </lineage>
</organism>
<dbReference type="Proteomes" id="UP000290288">
    <property type="component" value="Unassembled WGS sequence"/>
</dbReference>
<sequence>MLLGPKKPFVNAKEHVTVSLLVGLSSEERTRVRYVKYHLRPLSNSRVMGGGRLKYKYGSKAKLDLCDLDKTTKVDVELEMGDVVARIAKGDDYEWS</sequence>
<evidence type="ECO:0000313" key="1">
    <source>
        <dbReference type="EMBL" id="RXW21538.1"/>
    </source>
</evidence>
<name>A0A4V1Q4B8_9AGAR</name>